<proteinExistence type="predicted"/>
<dbReference type="PROSITE" id="PS50222">
    <property type="entry name" value="EF_HAND_2"/>
    <property type="match status" value="1"/>
</dbReference>
<comment type="caution">
    <text evidence="5">The sequence shown here is derived from an EMBL/GenBank/DDBJ whole genome shotgun (WGS) entry which is preliminary data.</text>
</comment>
<keyword evidence="3" id="KW-1133">Transmembrane helix</keyword>
<evidence type="ECO:0000256" key="1">
    <source>
        <dbReference type="ARBA" id="ARBA00022837"/>
    </source>
</evidence>
<feature type="transmembrane region" description="Helical" evidence="3">
    <location>
        <begin position="120"/>
        <end position="141"/>
    </location>
</feature>
<evidence type="ECO:0000313" key="6">
    <source>
        <dbReference type="Proteomes" id="UP001165060"/>
    </source>
</evidence>
<feature type="region of interest" description="Disordered" evidence="2">
    <location>
        <begin position="702"/>
        <end position="742"/>
    </location>
</feature>
<keyword evidence="3" id="KW-0472">Membrane</keyword>
<evidence type="ECO:0000256" key="3">
    <source>
        <dbReference type="SAM" id="Phobius"/>
    </source>
</evidence>
<dbReference type="InterPro" id="IPR011992">
    <property type="entry name" value="EF-hand-dom_pair"/>
</dbReference>
<dbReference type="Proteomes" id="UP001165060">
    <property type="component" value="Unassembled WGS sequence"/>
</dbReference>
<evidence type="ECO:0000313" key="5">
    <source>
        <dbReference type="EMBL" id="GMI20455.1"/>
    </source>
</evidence>
<feature type="compositionally biased region" description="Polar residues" evidence="2">
    <location>
        <begin position="13"/>
        <end position="23"/>
    </location>
</feature>
<reference evidence="5 6" key="1">
    <citation type="journal article" date="2023" name="Commun. Biol.">
        <title>Genome analysis of Parmales, the sister group of diatoms, reveals the evolutionary specialization of diatoms from phago-mixotrophs to photoautotrophs.</title>
        <authorList>
            <person name="Ban H."/>
            <person name="Sato S."/>
            <person name="Yoshikawa S."/>
            <person name="Yamada K."/>
            <person name="Nakamura Y."/>
            <person name="Ichinomiya M."/>
            <person name="Sato N."/>
            <person name="Blanc-Mathieu R."/>
            <person name="Endo H."/>
            <person name="Kuwata A."/>
            <person name="Ogata H."/>
        </authorList>
    </citation>
    <scope>NUCLEOTIDE SEQUENCE [LARGE SCALE GENOMIC DNA]</scope>
</reference>
<feature type="region of interest" description="Disordered" evidence="2">
    <location>
        <begin position="1"/>
        <end position="83"/>
    </location>
</feature>
<evidence type="ECO:0000256" key="2">
    <source>
        <dbReference type="SAM" id="MobiDB-lite"/>
    </source>
</evidence>
<name>A0ABQ6M6G1_9STRA</name>
<dbReference type="InterPro" id="IPR018247">
    <property type="entry name" value="EF_Hand_1_Ca_BS"/>
</dbReference>
<accession>A0ABQ6M6G1</accession>
<dbReference type="Gene3D" id="1.10.238.10">
    <property type="entry name" value="EF-hand"/>
    <property type="match status" value="1"/>
</dbReference>
<dbReference type="PROSITE" id="PS00018">
    <property type="entry name" value="EF_HAND_1"/>
    <property type="match status" value="1"/>
</dbReference>
<keyword evidence="3" id="KW-0812">Transmembrane</keyword>
<dbReference type="InterPro" id="IPR002048">
    <property type="entry name" value="EF_hand_dom"/>
</dbReference>
<gene>
    <name evidence="5" type="ORF">TeGR_g5192</name>
</gene>
<organism evidence="5 6">
    <name type="scientific">Tetraparma gracilis</name>
    <dbReference type="NCBI Taxonomy" id="2962635"/>
    <lineage>
        <taxon>Eukaryota</taxon>
        <taxon>Sar</taxon>
        <taxon>Stramenopiles</taxon>
        <taxon>Ochrophyta</taxon>
        <taxon>Bolidophyceae</taxon>
        <taxon>Parmales</taxon>
        <taxon>Triparmaceae</taxon>
        <taxon>Tetraparma</taxon>
    </lineage>
</organism>
<keyword evidence="6" id="KW-1185">Reference proteome</keyword>
<keyword evidence="1" id="KW-0106">Calcium</keyword>
<sequence length="742" mass="83439">MPPKTPGKRPQFGTPQTTHSFKNAATAPRNHHRSSLKNQLLKGKATPAAVSPEEPGGAPATPFASPFGDEPRVAKAPTPGAPASDEDAAFMNLLEKRSKRGCCYACGQCLTFPCRIIYNILHFLALLTFQVLFLIYSYTLWECCGIPVSKLNREDYLFSKYLGMSGEITVFFALVKMDREEQLKWIECWAATDKNGDDQMDTKEFHQFFGLADTECWLTERLFNIYNKDFNGFIKFRDFLNLSFTYGAYDAERCVELSFRLLSRRGDTFEVERSCIDLTDIEFFVRQRYNQGGKGKKSEKWVGKKAVDLYSHIDADMSGGISYQEFKDFTEKNRVFLHYGFWFQSQIRKQIFGEEYWKTATESRRNMFVMDQSFQEAMMGELDWSAIIRLGMAQKGSHVPDGYKCDFKEDFADAYFAAKEQRFLERQKGEKRDDVSGVLATRTHSRMVKIFSKIVPDSMNLCTAFAIWKDVSMYLKSLEEDGGESYRLHNMSLVDLKTAAAASSINGTTKKLQVAMSLGGDFDMEAGGEEAGKKTKEETKAERRERMAKEVMTEVSKQHTTDDDIVADVIFGAQRSSIEQNRSFKAGKVGYAHERPAVPGVIKRLPPLDRGMVSKVDLIKRNERLFKDVQNAAGGAFKRKALRLDIEQHFLDLEKGKENKYEDFSVKSAESQGSRMDGFEGMGAIGTLSALSGVRALANMPSASGFTRKSKKGGGGGKGRTDSTDSWGSMLGGSSRKSLLPR</sequence>
<evidence type="ECO:0000259" key="4">
    <source>
        <dbReference type="PROSITE" id="PS50222"/>
    </source>
</evidence>
<protein>
    <recommendedName>
        <fullName evidence="4">EF-hand domain-containing protein</fullName>
    </recommendedName>
</protein>
<feature type="domain" description="EF-hand" evidence="4">
    <location>
        <begin position="180"/>
        <end position="215"/>
    </location>
</feature>
<dbReference type="EMBL" id="BRYB01000008">
    <property type="protein sequence ID" value="GMI20455.1"/>
    <property type="molecule type" value="Genomic_DNA"/>
</dbReference>
<dbReference type="SUPFAM" id="SSF47473">
    <property type="entry name" value="EF-hand"/>
    <property type="match status" value="1"/>
</dbReference>